<dbReference type="HAMAP" id="MF_02065">
    <property type="entry name" value="MltG"/>
    <property type="match status" value="1"/>
</dbReference>
<proteinExistence type="inferred from homology"/>
<keyword evidence="1 7" id="KW-1003">Cell membrane</keyword>
<evidence type="ECO:0000256" key="3">
    <source>
        <dbReference type="ARBA" id="ARBA00022989"/>
    </source>
</evidence>
<keyword evidence="4 7" id="KW-0472">Membrane</keyword>
<dbReference type="NCBIfam" id="TIGR00247">
    <property type="entry name" value="endolytic transglycosylase MltG"/>
    <property type="match status" value="1"/>
</dbReference>
<dbReference type="PANTHER" id="PTHR30518:SF2">
    <property type="entry name" value="ENDOLYTIC MUREIN TRANSGLYCOSYLASE"/>
    <property type="match status" value="1"/>
</dbReference>
<dbReference type="RefSeq" id="WP_207844809.1">
    <property type="nucleotide sequence ID" value="NZ_JAFVMH010000001.1"/>
</dbReference>
<dbReference type="EC" id="4.2.2.29" evidence="7"/>
<reference evidence="8" key="1">
    <citation type="submission" date="2021-03" db="EMBL/GenBank/DDBJ databases">
        <title>The complete genome sequence of Acetobacter sp. TBRC 12339.</title>
        <authorList>
            <person name="Charoenyingcharoen P."/>
            <person name="Yukphan P."/>
        </authorList>
    </citation>
    <scope>NUCLEOTIDE SEQUENCE</scope>
    <source>
        <strain evidence="8">TBRC 12339</strain>
    </source>
</reference>
<accession>A0A939KPP0</accession>
<comment type="similarity">
    <text evidence="7">Belongs to the transglycosylase MltG family.</text>
</comment>
<protein>
    <recommendedName>
        <fullName evidence="7">Endolytic murein transglycosylase</fullName>
        <ecNumber evidence="7">4.2.2.29</ecNumber>
    </recommendedName>
    <alternativeName>
        <fullName evidence="7">Peptidoglycan lytic transglycosylase</fullName>
    </alternativeName>
    <alternativeName>
        <fullName evidence="7">Peptidoglycan polymerization terminase</fullName>
    </alternativeName>
</protein>
<dbReference type="InterPro" id="IPR003770">
    <property type="entry name" value="MLTG-like"/>
</dbReference>
<evidence type="ECO:0000313" key="9">
    <source>
        <dbReference type="Proteomes" id="UP000664073"/>
    </source>
</evidence>
<dbReference type="Proteomes" id="UP000664073">
    <property type="component" value="Unassembled WGS sequence"/>
</dbReference>
<keyword evidence="7" id="KW-0997">Cell inner membrane</keyword>
<comment type="subcellular location">
    <subcellularLocation>
        <location evidence="7">Cell inner membrane</location>
        <topology evidence="7">Single-pass membrane protein</topology>
    </subcellularLocation>
</comment>
<name>A0A939KPP0_9PROT</name>
<dbReference type="Pfam" id="PF02618">
    <property type="entry name" value="YceG"/>
    <property type="match status" value="1"/>
</dbReference>
<dbReference type="PANTHER" id="PTHR30518">
    <property type="entry name" value="ENDOLYTIC MUREIN TRANSGLYCOSYLASE"/>
    <property type="match status" value="1"/>
</dbReference>
<dbReference type="CDD" id="cd08010">
    <property type="entry name" value="MltG_like"/>
    <property type="match status" value="1"/>
</dbReference>
<evidence type="ECO:0000256" key="1">
    <source>
        <dbReference type="ARBA" id="ARBA00022475"/>
    </source>
</evidence>
<evidence type="ECO:0000256" key="2">
    <source>
        <dbReference type="ARBA" id="ARBA00022692"/>
    </source>
</evidence>
<feature type="site" description="Important for catalytic activity" evidence="7">
    <location>
        <position position="222"/>
    </location>
</feature>
<dbReference type="GO" id="GO:0071555">
    <property type="term" value="P:cell wall organization"/>
    <property type="evidence" value="ECO:0007669"/>
    <property type="project" value="UniProtKB-KW"/>
</dbReference>
<gene>
    <name evidence="7 8" type="primary">mltG</name>
    <name evidence="8" type="ORF">J2D77_03185</name>
</gene>
<dbReference type="GO" id="GO:0008932">
    <property type="term" value="F:lytic endotransglycosylase activity"/>
    <property type="evidence" value="ECO:0007669"/>
    <property type="project" value="UniProtKB-UniRule"/>
</dbReference>
<keyword evidence="6 7" id="KW-0961">Cell wall biogenesis/degradation</keyword>
<keyword evidence="9" id="KW-1185">Reference proteome</keyword>
<comment type="function">
    <text evidence="7">Functions as a peptidoglycan terminase that cleaves nascent peptidoglycan strands endolytically to terminate their elongation.</text>
</comment>
<dbReference type="GO" id="GO:0005886">
    <property type="term" value="C:plasma membrane"/>
    <property type="evidence" value="ECO:0007669"/>
    <property type="project" value="UniProtKB-SubCell"/>
</dbReference>
<keyword evidence="5 7" id="KW-0456">Lyase</keyword>
<keyword evidence="2 7" id="KW-0812">Transmembrane</keyword>
<evidence type="ECO:0000256" key="6">
    <source>
        <dbReference type="ARBA" id="ARBA00023316"/>
    </source>
</evidence>
<evidence type="ECO:0000256" key="5">
    <source>
        <dbReference type="ARBA" id="ARBA00023239"/>
    </source>
</evidence>
<evidence type="ECO:0000313" key="8">
    <source>
        <dbReference type="EMBL" id="MBO1324162.1"/>
    </source>
</evidence>
<sequence>MASKRQSRTPRPPAKQGKFFLLKWLAGLFSLCLLGLAAISALAWHDYTRPGPLAAGQDIVIHRGGYAATLATLQDTGVLPTGAWTGRLFQLSIALTRGEGQIHAAELHFPAQVSMRETLWILRHGKPVLHRLTIPEGLSAFDITALIQSAPFLTAAVSSPAEGSVLPETYTYLRDEPRPELLARMQSNMAHTLVSIWRERDSSLPLQGPEDLLVLASLVEKETAVPAERPLVARVLLNRLQKGMKLQTDPTVIYALTQGRPLGRTLTHADLQTPSPYNTYMNTGLPPGPICSPGLAALEAAAHPAQSDALYFVANGTGGHNFAATLSEHNRNVSLFRTQHSGQ</sequence>
<keyword evidence="3 7" id="KW-1133">Transmembrane helix</keyword>
<dbReference type="AlphaFoldDB" id="A0A939KPP0"/>
<evidence type="ECO:0000256" key="7">
    <source>
        <dbReference type="HAMAP-Rule" id="MF_02065"/>
    </source>
</evidence>
<comment type="caution">
    <text evidence="8">The sequence shown here is derived from an EMBL/GenBank/DDBJ whole genome shotgun (WGS) entry which is preliminary data.</text>
</comment>
<organism evidence="8 9">
    <name type="scientific">Acetobacter garciniae</name>
    <dbReference type="NCBI Taxonomy" id="2817435"/>
    <lineage>
        <taxon>Bacteria</taxon>
        <taxon>Pseudomonadati</taxon>
        <taxon>Pseudomonadota</taxon>
        <taxon>Alphaproteobacteria</taxon>
        <taxon>Acetobacterales</taxon>
        <taxon>Acetobacteraceae</taxon>
        <taxon>Acetobacter</taxon>
    </lineage>
</organism>
<dbReference type="GO" id="GO:0009252">
    <property type="term" value="P:peptidoglycan biosynthetic process"/>
    <property type="evidence" value="ECO:0007669"/>
    <property type="project" value="UniProtKB-UniRule"/>
</dbReference>
<dbReference type="EMBL" id="JAFVMH010000001">
    <property type="protein sequence ID" value="MBO1324162.1"/>
    <property type="molecule type" value="Genomic_DNA"/>
</dbReference>
<comment type="catalytic activity">
    <reaction evidence="7">
        <text>a peptidoglycan chain = a peptidoglycan chain with N-acetyl-1,6-anhydromuramyl-[peptide] at the reducing end + a peptidoglycan chain with N-acetylglucosamine at the non-reducing end.</text>
        <dbReference type="EC" id="4.2.2.29"/>
    </reaction>
</comment>
<dbReference type="Gene3D" id="3.30.160.60">
    <property type="entry name" value="Classic Zinc Finger"/>
    <property type="match status" value="1"/>
</dbReference>
<evidence type="ECO:0000256" key="4">
    <source>
        <dbReference type="ARBA" id="ARBA00023136"/>
    </source>
</evidence>
<feature type="transmembrane region" description="Helical" evidence="7">
    <location>
        <begin position="21"/>
        <end position="44"/>
    </location>
</feature>